<gene>
    <name evidence="1" type="ORF">SAMN05421684_8077</name>
</gene>
<name>A0A1H3UUE8_9ACTN</name>
<sequence>MRDAFGEALDRMARREELERLKAEADTRKRTSVAVELAQAVRRVVEHHPDTTVTVSVESAGDSTAFMVGWVNDTVAISPGPVKDAAAQLAELIRQDHTLLGPDPG</sequence>
<evidence type="ECO:0000313" key="2">
    <source>
        <dbReference type="Proteomes" id="UP000199632"/>
    </source>
</evidence>
<keyword evidence="2" id="KW-1185">Reference proteome</keyword>
<organism evidence="1 2">
    <name type="scientific">Asanoa ishikariensis</name>
    <dbReference type="NCBI Taxonomy" id="137265"/>
    <lineage>
        <taxon>Bacteria</taxon>
        <taxon>Bacillati</taxon>
        <taxon>Actinomycetota</taxon>
        <taxon>Actinomycetes</taxon>
        <taxon>Micromonosporales</taxon>
        <taxon>Micromonosporaceae</taxon>
        <taxon>Asanoa</taxon>
    </lineage>
</organism>
<evidence type="ECO:0000313" key="1">
    <source>
        <dbReference type="EMBL" id="SDZ66007.1"/>
    </source>
</evidence>
<dbReference type="OrthoDB" id="3388115at2"/>
<protein>
    <submittedName>
        <fullName evidence="1">Uncharacterized protein</fullName>
    </submittedName>
</protein>
<proteinExistence type="predicted"/>
<dbReference type="RefSeq" id="WP_090804245.1">
    <property type="nucleotide sequence ID" value="NZ_BOND01000010.1"/>
</dbReference>
<accession>A0A1H3UUE8</accession>
<reference evidence="2" key="1">
    <citation type="submission" date="2016-10" db="EMBL/GenBank/DDBJ databases">
        <authorList>
            <person name="Varghese N."/>
            <person name="Submissions S."/>
        </authorList>
    </citation>
    <scope>NUCLEOTIDE SEQUENCE [LARGE SCALE GENOMIC DNA]</scope>
    <source>
        <strain evidence="2">DSM 44718</strain>
    </source>
</reference>
<dbReference type="STRING" id="137265.SAMN05421684_8077"/>
<dbReference type="Proteomes" id="UP000199632">
    <property type="component" value="Unassembled WGS sequence"/>
</dbReference>
<dbReference type="EMBL" id="FNQB01000006">
    <property type="protein sequence ID" value="SDZ66007.1"/>
    <property type="molecule type" value="Genomic_DNA"/>
</dbReference>
<dbReference type="AlphaFoldDB" id="A0A1H3UUE8"/>